<protein>
    <submittedName>
        <fullName evidence="2">D-tagatose-bisphosphate aldolase, class II, non-catalytic subunit</fullName>
        <ecNumber evidence="2">4.1.2.40</ecNumber>
    </submittedName>
</protein>
<evidence type="ECO:0000256" key="1">
    <source>
        <dbReference type="ARBA" id="ARBA00005007"/>
    </source>
</evidence>
<dbReference type="InterPro" id="IPR012062">
    <property type="entry name" value="GatZ/KbaZ-like"/>
</dbReference>
<accession>A0ABU4XYA5</accession>
<dbReference type="PANTHER" id="PTHR32502">
    <property type="entry name" value="N-ACETYLGALACTOSAMINE PERMEASE II COMPONENT-RELATED"/>
    <property type="match status" value="1"/>
</dbReference>
<comment type="caution">
    <text evidence="2">The sequence shown here is derived from an EMBL/GenBank/DDBJ whole genome shotgun (WGS) entry which is preliminary data.</text>
</comment>
<dbReference type="EMBL" id="JAVIIW010000015">
    <property type="protein sequence ID" value="MDX8479682.1"/>
    <property type="molecule type" value="Genomic_DNA"/>
</dbReference>
<dbReference type="RefSeq" id="WP_320288019.1">
    <property type="nucleotide sequence ID" value="NZ_JAVIIW010000015.1"/>
</dbReference>
<evidence type="ECO:0000313" key="3">
    <source>
        <dbReference type="Proteomes" id="UP001287059"/>
    </source>
</evidence>
<sequence length="428" mass="45766">MTGATTRFAGIAARRAAGGKGGIVSICSAHPLVIEATLRHGATHGADVLIEATCNQVNHEGGYTGMTPAAFRSFVETHAVRTGFPLDRLILGGDHLGPNPWKHLPAAEAMKKASVMIDAYASAGFTKLHLDTSMACTDDPVALADDTIAARAADLAAVAEAAVVRAGGEKPVYIIGTEVPVPGGALEALDHMHVTEPANALRTVEVHRRAFSRLGLDAAFARAVGVVVQPGVEFGNADIIAYAPQMATKLVASLESMPQFVFEAHSTDYQPAEALGMLVRDGFAILKVGPWLTFALREALYGLSHIADELTPDPSRESLPAAMERVMLASPGNWQKYYSGTPDEQRLQRHFSFSDRIRYYWPSPDAQHAAEALLAALGDRKIPRPLVSQYIGHLDAEVGVGRIRPTARELLIGSVMRVLDIYRGATNP</sequence>
<dbReference type="Gene3D" id="1.10.400.20">
    <property type="entry name" value="putative tagatose 6-phosphate kinase domain like"/>
    <property type="match status" value="1"/>
</dbReference>
<reference evidence="2 3" key="1">
    <citation type="submission" date="2023-08" db="EMBL/GenBank/DDBJ databases">
        <title>Implementing the SeqCode for naming new Mesorhizobium species isolated from Vachellia karroo root nodules.</title>
        <authorList>
            <person name="Van Lill M."/>
        </authorList>
    </citation>
    <scope>NUCLEOTIDE SEQUENCE [LARGE SCALE GENOMIC DNA]</scope>
    <source>
        <strain evidence="2 3">VK24D</strain>
    </source>
</reference>
<dbReference type="PIRSF" id="PIRSF009264">
    <property type="entry name" value="TagBP_ald_AgaZ"/>
    <property type="match status" value="1"/>
</dbReference>
<gene>
    <name evidence="2" type="ORF">RFN28_14495</name>
</gene>
<keyword evidence="3" id="KW-1185">Reference proteome</keyword>
<dbReference type="Proteomes" id="UP001287059">
    <property type="component" value="Unassembled WGS sequence"/>
</dbReference>
<dbReference type="Pfam" id="PF08013">
    <property type="entry name" value="GatZ_KbaZ-like"/>
    <property type="match status" value="1"/>
</dbReference>
<dbReference type="GO" id="GO:0009025">
    <property type="term" value="F:tagatose-bisphosphate aldolase activity"/>
    <property type="evidence" value="ECO:0007669"/>
    <property type="project" value="UniProtKB-EC"/>
</dbReference>
<dbReference type="EC" id="4.1.2.40" evidence="2"/>
<dbReference type="InterPro" id="IPR050303">
    <property type="entry name" value="GatZ_KbaZ_carbometab"/>
</dbReference>
<dbReference type="Gene3D" id="3.20.20.70">
    <property type="entry name" value="Aldolase class I"/>
    <property type="match status" value="1"/>
</dbReference>
<comment type="pathway">
    <text evidence="1">Carbohydrate metabolism.</text>
</comment>
<organism evidence="2 3">
    <name type="scientific">Mesorhizobium album</name>
    <dbReference type="NCBI Taxonomy" id="3072314"/>
    <lineage>
        <taxon>Bacteria</taxon>
        <taxon>Pseudomonadati</taxon>
        <taxon>Pseudomonadota</taxon>
        <taxon>Alphaproteobacteria</taxon>
        <taxon>Hyphomicrobiales</taxon>
        <taxon>Phyllobacteriaceae</taxon>
        <taxon>Mesorhizobium</taxon>
    </lineage>
</organism>
<dbReference type="SUPFAM" id="SSF51569">
    <property type="entry name" value="Aldolase"/>
    <property type="match status" value="1"/>
</dbReference>
<name>A0ABU4XYA5_9HYPH</name>
<dbReference type="InterPro" id="IPR013785">
    <property type="entry name" value="Aldolase_TIM"/>
</dbReference>
<keyword evidence="2" id="KW-0456">Lyase</keyword>
<dbReference type="NCBIfam" id="TIGR02810">
    <property type="entry name" value="agaZ_gatZ"/>
    <property type="match status" value="1"/>
</dbReference>
<evidence type="ECO:0000313" key="2">
    <source>
        <dbReference type="EMBL" id="MDX8479682.1"/>
    </source>
</evidence>
<dbReference type="PANTHER" id="PTHR32502:SF2">
    <property type="entry name" value="D-TAGATOSE-1,6-BISPHOSPHATE ALDOLASE SUBUNIT KBAZ"/>
    <property type="match status" value="1"/>
</dbReference>
<proteinExistence type="predicted"/>